<evidence type="ECO:0000256" key="4">
    <source>
        <dbReference type="ARBA" id="ARBA00022692"/>
    </source>
</evidence>
<evidence type="ECO:0000256" key="5">
    <source>
        <dbReference type="ARBA" id="ARBA00022989"/>
    </source>
</evidence>
<evidence type="ECO:0000256" key="1">
    <source>
        <dbReference type="ARBA" id="ARBA00004651"/>
    </source>
</evidence>
<feature type="transmembrane region" description="Helical" evidence="7">
    <location>
        <begin position="30"/>
        <end position="50"/>
    </location>
</feature>
<evidence type="ECO:0000256" key="7">
    <source>
        <dbReference type="SAM" id="Phobius"/>
    </source>
</evidence>
<gene>
    <name evidence="9" type="ORF">RIF25_11115</name>
</gene>
<dbReference type="Pfam" id="PF00027">
    <property type="entry name" value="cNMP_binding"/>
    <property type="match status" value="1"/>
</dbReference>
<dbReference type="InterPro" id="IPR023408">
    <property type="entry name" value="MscS_beta-dom_sf"/>
</dbReference>
<keyword evidence="4 7" id="KW-0812">Transmembrane</keyword>
<dbReference type="PROSITE" id="PS01246">
    <property type="entry name" value="UPF0003"/>
    <property type="match status" value="1"/>
</dbReference>
<dbReference type="Gene3D" id="2.60.120.10">
    <property type="entry name" value="Jelly Rolls"/>
    <property type="match status" value="1"/>
</dbReference>
<keyword evidence="10" id="KW-1185">Reference proteome</keyword>
<dbReference type="InterPro" id="IPR000595">
    <property type="entry name" value="cNMP-bd_dom"/>
</dbReference>
<keyword evidence="3" id="KW-1003">Cell membrane</keyword>
<evidence type="ECO:0000313" key="9">
    <source>
        <dbReference type="EMBL" id="MDS3861358.1"/>
    </source>
</evidence>
<keyword evidence="5 7" id="KW-1133">Transmembrane helix</keyword>
<dbReference type="InterPro" id="IPR052702">
    <property type="entry name" value="MscS-like_channel"/>
</dbReference>
<evidence type="ECO:0000256" key="3">
    <source>
        <dbReference type="ARBA" id="ARBA00022475"/>
    </source>
</evidence>
<comment type="subcellular location">
    <subcellularLocation>
        <location evidence="1">Cell membrane</location>
        <topology evidence="1">Multi-pass membrane protein</topology>
    </subcellularLocation>
</comment>
<dbReference type="PANTHER" id="PTHR30347">
    <property type="entry name" value="POTASSIUM CHANNEL RELATED"/>
    <property type="match status" value="1"/>
</dbReference>
<dbReference type="Proteomes" id="UP001268256">
    <property type="component" value="Unassembled WGS sequence"/>
</dbReference>
<dbReference type="CDD" id="cd00038">
    <property type="entry name" value="CAP_ED"/>
    <property type="match status" value="1"/>
</dbReference>
<evidence type="ECO:0000256" key="2">
    <source>
        <dbReference type="ARBA" id="ARBA00008017"/>
    </source>
</evidence>
<dbReference type="SUPFAM" id="SSF82689">
    <property type="entry name" value="Mechanosensitive channel protein MscS (YggB), C-terminal domain"/>
    <property type="match status" value="1"/>
</dbReference>
<evidence type="ECO:0000313" key="10">
    <source>
        <dbReference type="Proteomes" id="UP001268256"/>
    </source>
</evidence>
<proteinExistence type="inferred from homology"/>
<feature type="domain" description="Cyclic nucleotide-binding" evidence="8">
    <location>
        <begin position="441"/>
        <end position="558"/>
    </location>
</feature>
<dbReference type="PROSITE" id="PS50042">
    <property type="entry name" value="CNMP_BINDING_3"/>
    <property type="match status" value="1"/>
</dbReference>
<dbReference type="SMART" id="SM00100">
    <property type="entry name" value="cNMP"/>
    <property type="match status" value="1"/>
</dbReference>
<feature type="transmembrane region" description="Helical" evidence="7">
    <location>
        <begin position="210"/>
        <end position="228"/>
    </location>
</feature>
<dbReference type="Gene3D" id="2.30.30.60">
    <property type="match status" value="1"/>
</dbReference>
<dbReference type="InterPro" id="IPR010920">
    <property type="entry name" value="LSM_dom_sf"/>
</dbReference>
<dbReference type="Pfam" id="PF21088">
    <property type="entry name" value="MS_channel_1st"/>
    <property type="match status" value="1"/>
</dbReference>
<dbReference type="Pfam" id="PF00924">
    <property type="entry name" value="MS_channel_2nd"/>
    <property type="match status" value="1"/>
</dbReference>
<dbReference type="GO" id="GO:0055085">
    <property type="term" value="P:transmembrane transport"/>
    <property type="evidence" value="ECO:0007669"/>
    <property type="project" value="InterPro"/>
</dbReference>
<evidence type="ECO:0000259" key="8">
    <source>
        <dbReference type="PROSITE" id="PS50042"/>
    </source>
</evidence>
<reference evidence="10" key="1">
    <citation type="submission" date="2023-07" db="EMBL/GenBank/DDBJ databases">
        <authorList>
            <person name="Luz R."/>
            <person name="Cordeiro R."/>
            <person name="Fonseca A."/>
            <person name="Goncalves V."/>
        </authorList>
    </citation>
    <scope>NUCLEOTIDE SEQUENCE [LARGE SCALE GENOMIC DNA]</scope>
    <source>
        <strain evidence="10">BACA0444</strain>
    </source>
</reference>
<dbReference type="SUPFAM" id="SSF82861">
    <property type="entry name" value="Mechanosensitive channel protein MscS (YggB), transmembrane region"/>
    <property type="match status" value="1"/>
</dbReference>
<dbReference type="Gene3D" id="1.10.287.1260">
    <property type="match status" value="1"/>
</dbReference>
<dbReference type="SUPFAM" id="SSF50182">
    <property type="entry name" value="Sm-like ribonucleoproteins"/>
    <property type="match status" value="1"/>
</dbReference>
<dbReference type="EMBL" id="JAVMIP010000011">
    <property type="protein sequence ID" value="MDS3861358.1"/>
    <property type="molecule type" value="Genomic_DNA"/>
</dbReference>
<dbReference type="InterPro" id="IPR011066">
    <property type="entry name" value="MscS_channel_C_sf"/>
</dbReference>
<dbReference type="RefSeq" id="WP_322878601.1">
    <property type="nucleotide sequence ID" value="NZ_JAVMIP010000011.1"/>
</dbReference>
<dbReference type="InterPro" id="IPR049278">
    <property type="entry name" value="MS_channel_C"/>
</dbReference>
<dbReference type="InterPro" id="IPR014710">
    <property type="entry name" value="RmlC-like_jellyroll"/>
</dbReference>
<name>A0AAE4JXT6_9CYAN</name>
<protein>
    <submittedName>
        <fullName evidence="9">Mechanosensitive ion channel</fullName>
    </submittedName>
</protein>
<comment type="similarity">
    <text evidence="2">Belongs to the MscS (TC 1.A.23) family.</text>
</comment>
<dbReference type="InterPro" id="IPR049142">
    <property type="entry name" value="MS_channel_1st"/>
</dbReference>
<dbReference type="PANTHER" id="PTHR30347:SF1">
    <property type="entry name" value="MECHANOSENSITIVE CHANNEL MSCK"/>
    <property type="match status" value="1"/>
</dbReference>
<feature type="transmembrane region" description="Helical" evidence="7">
    <location>
        <begin position="142"/>
        <end position="165"/>
    </location>
</feature>
<evidence type="ECO:0000256" key="6">
    <source>
        <dbReference type="ARBA" id="ARBA00023136"/>
    </source>
</evidence>
<comment type="caution">
    <text evidence="9">The sequence shown here is derived from an EMBL/GenBank/DDBJ whole genome shotgun (WGS) entry which is preliminary data.</text>
</comment>
<sequence length="594" mass="66227">MIAVNFRFFLILALIPLLVAAKKSDVTTNWMAVFADLLLMTGLVGVAVALDRLVLGRGWQSLERLLIQKIHPNQRAWLKFGSGLLRQAGRIILWIALVTTIIRLSVALQPLEQPLGNLVSWAGLEISLLFNRPLLDLGRNKISLGFLVLLIVLSVAVFFTSHWLSEWFKRSVLRGLEVERGAQETITRIISYCLTLIGLMILLQTAGLDLSSLTVVAGVLGIGIGFGLQNLASNFVSGLAILIEQPIKVGDFIEVDGLSGTVEKISIRSTVVRTNDSQFVIVPNNRFIERNVINWSYQSPESRLHIPVGVAYGSNTGQVTEALLNAARKDSRILLYPPPCVWFRGFGDNAYLFELLVWINRPQDAEPIRSALNFLIEQELQRQGIQIPFPQRDIYLHGLEGSSKNLTSAVQKLRNQAPETSPATPTRQHRELRNMLRKVSYFGQCTDQQLDLLIEQGKPRTYRTGTVIFRPGDPSHEIYLIISGSVEIRSERLNQSLATCHGGESFGDVTVLTGMARLSTVIAVESCNVFVINLQSLKNLLQEDPQLAESIANDLSARQQVLQELGFMSEDGNNDRPLPSFAWFRQRLQALFNV</sequence>
<feature type="transmembrane region" description="Helical" evidence="7">
    <location>
        <begin position="185"/>
        <end position="203"/>
    </location>
</feature>
<dbReference type="SUPFAM" id="SSF51206">
    <property type="entry name" value="cAMP-binding domain-like"/>
    <property type="match status" value="1"/>
</dbReference>
<organism evidence="9 10">
    <name type="scientific">Pseudocalidococcus azoricus BACA0444</name>
    <dbReference type="NCBI Taxonomy" id="2918990"/>
    <lineage>
        <taxon>Bacteria</taxon>
        <taxon>Bacillati</taxon>
        <taxon>Cyanobacteriota</taxon>
        <taxon>Cyanophyceae</taxon>
        <taxon>Acaryochloridales</taxon>
        <taxon>Thermosynechococcaceae</taxon>
        <taxon>Pseudocalidococcus</taxon>
        <taxon>Pseudocalidococcus azoricus</taxon>
    </lineage>
</organism>
<accession>A0AAE4JXT6</accession>
<dbReference type="Gene3D" id="3.30.70.100">
    <property type="match status" value="1"/>
</dbReference>
<dbReference type="AlphaFoldDB" id="A0AAE4JXT6"/>
<dbReference type="Pfam" id="PF21082">
    <property type="entry name" value="MS_channel_3rd"/>
    <property type="match status" value="1"/>
</dbReference>
<dbReference type="GO" id="GO:0005886">
    <property type="term" value="C:plasma membrane"/>
    <property type="evidence" value="ECO:0007669"/>
    <property type="project" value="UniProtKB-SubCell"/>
</dbReference>
<dbReference type="InterPro" id="IPR006685">
    <property type="entry name" value="MscS_channel_2nd"/>
</dbReference>
<dbReference type="InterPro" id="IPR006686">
    <property type="entry name" value="MscS_channel_CS"/>
</dbReference>
<dbReference type="InterPro" id="IPR018490">
    <property type="entry name" value="cNMP-bd_dom_sf"/>
</dbReference>
<dbReference type="InterPro" id="IPR011014">
    <property type="entry name" value="MscS_channel_TM-2"/>
</dbReference>
<keyword evidence="6 7" id="KW-0472">Membrane</keyword>